<dbReference type="AlphaFoldDB" id="A0A3A9AG12"/>
<evidence type="ECO:0000259" key="7">
    <source>
        <dbReference type="PROSITE" id="PS01124"/>
    </source>
</evidence>
<comment type="function">
    <text evidence="5">May play the central regulatory role in sporulation. It may be an element of the effector pathway responsible for the activation of sporulation genes in response to nutritional stress. Spo0A may act in concert with spo0H (a sigma factor) to control the expression of some genes that are critical to the sporulation process.</text>
</comment>
<dbReference type="InterPro" id="IPR020449">
    <property type="entry name" value="Tscrpt_reg_AraC-type_HTH"/>
</dbReference>
<keyword evidence="2" id="KW-0805">Transcription regulation</keyword>
<reference evidence="9 10" key="1">
    <citation type="submission" date="2018-09" db="EMBL/GenBank/DDBJ databases">
        <title>Murine metabolic-syndrome-specific gut microbial biobank.</title>
        <authorList>
            <person name="Liu C."/>
        </authorList>
    </citation>
    <scope>NUCLEOTIDE SEQUENCE [LARGE SCALE GENOMIC DNA]</scope>
    <source>
        <strain evidence="9 10">0.1xD8-82</strain>
    </source>
</reference>
<dbReference type="InterPro" id="IPR041522">
    <property type="entry name" value="CdaR_GGDEF"/>
</dbReference>
<evidence type="ECO:0000313" key="10">
    <source>
        <dbReference type="Proteomes" id="UP000280696"/>
    </source>
</evidence>
<organism evidence="9 10">
    <name type="scientific">Parablautia intestinalis</name>
    <dbReference type="NCBI Taxonomy" id="2320100"/>
    <lineage>
        <taxon>Bacteria</taxon>
        <taxon>Bacillati</taxon>
        <taxon>Bacillota</taxon>
        <taxon>Clostridia</taxon>
        <taxon>Lachnospirales</taxon>
        <taxon>Lachnospiraceae</taxon>
        <taxon>Parablautia</taxon>
    </lineage>
</organism>
<dbReference type="Pfam" id="PF17853">
    <property type="entry name" value="GGDEF_2"/>
    <property type="match status" value="1"/>
</dbReference>
<dbReference type="InterPro" id="IPR009057">
    <property type="entry name" value="Homeodomain-like_sf"/>
</dbReference>
<name>A0A3A9AG12_9FIRM</name>
<keyword evidence="3" id="KW-0238">DNA-binding</keyword>
<dbReference type="GO" id="GO:0000160">
    <property type="term" value="P:phosphorelay signal transduction system"/>
    <property type="evidence" value="ECO:0007669"/>
    <property type="project" value="InterPro"/>
</dbReference>
<keyword evidence="6" id="KW-0597">Phosphoprotein</keyword>
<dbReference type="Gene3D" id="3.40.50.2300">
    <property type="match status" value="1"/>
</dbReference>
<dbReference type="PROSITE" id="PS50110">
    <property type="entry name" value="RESPONSE_REGULATORY"/>
    <property type="match status" value="1"/>
</dbReference>
<dbReference type="PROSITE" id="PS01124">
    <property type="entry name" value="HTH_ARAC_FAMILY_2"/>
    <property type="match status" value="1"/>
</dbReference>
<dbReference type="Pfam" id="PF00072">
    <property type="entry name" value="Response_reg"/>
    <property type="match status" value="1"/>
</dbReference>
<dbReference type="PRINTS" id="PR00032">
    <property type="entry name" value="HTHARAC"/>
</dbReference>
<dbReference type="GO" id="GO:0003700">
    <property type="term" value="F:DNA-binding transcription factor activity"/>
    <property type="evidence" value="ECO:0007669"/>
    <property type="project" value="InterPro"/>
</dbReference>
<comment type="caution">
    <text evidence="9">The sequence shown here is derived from an EMBL/GenBank/DDBJ whole genome shotgun (WGS) entry which is preliminary data.</text>
</comment>
<dbReference type="SMART" id="SM00448">
    <property type="entry name" value="REC"/>
    <property type="match status" value="1"/>
</dbReference>
<dbReference type="SUPFAM" id="SSF46689">
    <property type="entry name" value="Homeodomain-like"/>
    <property type="match status" value="1"/>
</dbReference>
<dbReference type="InterPro" id="IPR018062">
    <property type="entry name" value="HTH_AraC-typ_CS"/>
</dbReference>
<keyword evidence="4" id="KW-0804">Transcription</keyword>
<feature type="domain" description="Response regulatory" evidence="8">
    <location>
        <begin position="3"/>
        <end position="120"/>
    </location>
</feature>
<feature type="modified residue" description="4-aspartylphosphate" evidence="6">
    <location>
        <position position="55"/>
    </location>
</feature>
<dbReference type="InterPro" id="IPR001789">
    <property type="entry name" value="Sig_transdc_resp-reg_receiver"/>
</dbReference>
<dbReference type="RefSeq" id="WP_120471014.1">
    <property type="nucleotide sequence ID" value="NZ_RAYQ01000015.1"/>
</dbReference>
<dbReference type="InterPro" id="IPR011006">
    <property type="entry name" value="CheY-like_superfamily"/>
</dbReference>
<proteinExistence type="predicted"/>
<accession>A0A3A9AG12</accession>
<dbReference type="Gene3D" id="1.10.10.60">
    <property type="entry name" value="Homeodomain-like"/>
    <property type="match status" value="2"/>
</dbReference>
<protein>
    <recommendedName>
        <fullName evidence="1">Stage 0 sporulation protein A homolog</fullName>
    </recommendedName>
</protein>
<evidence type="ECO:0000256" key="5">
    <source>
        <dbReference type="ARBA" id="ARBA00024867"/>
    </source>
</evidence>
<feature type="domain" description="HTH araC/xylS-type" evidence="7">
    <location>
        <begin position="430"/>
        <end position="529"/>
    </location>
</feature>
<dbReference type="EMBL" id="RAYQ01000015">
    <property type="protein sequence ID" value="RKI90327.1"/>
    <property type="molecule type" value="Genomic_DNA"/>
</dbReference>
<dbReference type="PANTHER" id="PTHR43280:SF2">
    <property type="entry name" value="HTH-TYPE TRANSCRIPTIONAL REGULATOR EXSA"/>
    <property type="match status" value="1"/>
</dbReference>
<dbReference type="SMART" id="SM00342">
    <property type="entry name" value="HTH_ARAC"/>
    <property type="match status" value="1"/>
</dbReference>
<gene>
    <name evidence="9" type="ORF">D7V94_14530</name>
</gene>
<dbReference type="PROSITE" id="PS00041">
    <property type="entry name" value="HTH_ARAC_FAMILY_1"/>
    <property type="match status" value="1"/>
</dbReference>
<evidence type="ECO:0000259" key="8">
    <source>
        <dbReference type="PROSITE" id="PS50110"/>
    </source>
</evidence>
<dbReference type="InterPro" id="IPR018060">
    <property type="entry name" value="HTH_AraC"/>
</dbReference>
<evidence type="ECO:0000256" key="2">
    <source>
        <dbReference type="ARBA" id="ARBA00023015"/>
    </source>
</evidence>
<evidence type="ECO:0000256" key="4">
    <source>
        <dbReference type="ARBA" id="ARBA00023163"/>
    </source>
</evidence>
<dbReference type="SUPFAM" id="SSF52172">
    <property type="entry name" value="CheY-like"/>
    <property type="match status" value="1"/>
</dbReference>
<dbReference type="CDD" id="cd17536">
    <property type="entry name" value="REC_YesN-like"/>
    <property type="match status" value="1"/>
</dbReference>
<keyword evidence="10" id="KW-1185">Reference proteome</keyword>
<evidence type="ECO:0000256" key="6">
    <source>
        <dbReference type="PROSITE-ProRule" id="PRU00169"/>
    </source>
</evidence>
<dbReference type="PANTHER" id="PTHR43280">
    <property type="entry name" value="ARAC-FAMILY TRANSCRIPTIONAL REGULATOR"/>
    <property type="match status" value="1"/>
</dbReference>
<dbReference type="Pfam" id="PF12833">
    <property type="entry name" value="HTH_18"/>
    <property type="match status" value="1"/>
</dbReference>
<dbReference type="GO" id="GO:0043565">
    <property type="term" value="F:sequence-specific DNA binding"/>
    <property type="evidence" value="ECO:0007669"/>
    <property type="project" value="InterPro"/>
</dbReference>
<dbReference type="Proteomes" id="UP000280696">
    <property type="component" value="Unassembled WGS sequence"/>
</dbReference>
<evidence type="ECO:0000256" key="1">
    <source>
        <dbReference type="ARBA" id="ARBA00018672"/>
    </source>
</evidence>
<dbReference type="OrthoDB" id="9794370at2"/>
<evidence type="ECO:0000313" key="9">
    <source>
        <dbReference type="EMBL" id="RKI90327.1"/>
    </source>
</evidence>
<evidence type="ECO:0000256" key="3">
    <source>
        <dbReference type="ARBA" id="ARBA00023125"/>
    </source>
</evidence>
<sequence length="535" mass="61925">MKKIMLVDDNALSLEGINKNIDWAALDARVTHIKYNGFSALEALKEESVDIIISDIEMPDLDGISMSRLAISRNPFVKILLISAYDKFEYAKNAIRIGVYDYIEKPIDYFYLAEKIKGACALIDREQKNMKLLELSRPAMIEKFFLDLLNYSGKEAAYHLTSHMQYLNLDLQYRFFNVTVFNIENASELKNESGVVQYEMLLYQIHDTIRDFSQIFDSSYLIKRFDFLELILGQNSSSANHFLQTIHKIAADIIAKYQDSGISLNIGIGNVVSDLWNVHISYESAKHALEYRFFFPQKNIFDTREAFGKNLSLEPFSDAREEELIRLICQKDYPAMELWIKEFSADLLNKYQAKDFVFVRTYNLLGRLLKFLYELDIETKDLEEKIIQAYSQLYSFNTNEEFFSWLSEICNLACQKLDISLKTYHNQLCGQVLGYIRKNYQNNELCLHDIARFANVSPAYLSALFKKNMEVSISDTITSTRIEAACQYLENSTLSLREISEKCGYANQYYFSTSFKKSKGISPSAYREQAAAWSS</sequence>